<gene>
    <name evidence="3" type="ORF">H2200_011305</name>
</gene>
<dbReference type="EMBL" id="JAPDRK010000019">
    <property type="protein sequence ID" value="KAJ9604469.1"/>
    <property type="molecule type" value="Genomic_DNA"/>
</dbReference>
<dbReference type="InterPro" id="IPR036514">
    <property type="entry name" value="SGNH_hydro_sf"/>
</dbReference>
<dbReference type="Pfam" id="PF00657">
    <property type="entry name" value="Lipase_GDSL"/>
    <property type="match status" value="1"/>
</dbReference>
<dbReference type="InterPro" id="IPR001087">
    <property type="entry name" value="GDSL"/>
</dbReference>
<dbReference type="InterPro" id="IPR051058">
    <property type="entry name" value="GDSL_Est/Lipase"/>
</dbReference>
<dbReference type="Proteomes" id="UP001172673">
    <property type="component" value="Unassembled WGS sequence"/>
</dbReference>
<feature type="chain" id="PRO_5041451544" evidence="2">
    <location>
        <begin position="18"/>
        <end position="327"/>
    </location>
</feature>
<reference evidence="3" key="1">
    <citation type="submission" date="2022-10" db="EMBL/GenBank/DDBJ databases">
        <title>Culturing micro-colonial fungi from biological soil crusts in the Mojave desert and describing Neophaeococcomyces mojavensis, and introducing the new genera and species Taxawa tesnikishii.</title>
        <authorList>
            <person name="Kurbessoian T."/>
            <person name="Stajich J.E."/>
        </authorList>
    </citation>
    <scope>NUCLEOTIDE SEQUENCE</scope>
    <source>
        <strain evidence="3">TK_41</strain>
    </source>
</reference>
<evidence type="ECO:0000256" key="1">
    <source>
        <dbReference type="ARBA" id="ARBA00022801"/>
    </source>
</evidence>
<protein>
    <submittedName>
        <fullName evidence="3">Uncharacterized protein</fullName>
    </submittedName>
</protein>
<evidence type="ECO:0000313" key="3">
    <source>
        <dbReference type="EMBL" id="KAJ9604469.1"/>
    </source>
</evidence>
<proteinExistence type="predicted"/>
<dbReference type="PANTHER" id="PTHR45648:SF22">
    <property type="entry name" value="GDSL LIPASE_ACYLHYDROLASE FAMILY PROTEIN (AFU_ORTHOLOGUE AFUA_4G14700)"/>
    <property type="match status" value="1"/>
</dbReference>
<dbReference type="AlphaFoldDB" id="A0AA38X0D4"/>
<comment type="caution">
    <text evidence="3">The sequence shown here is derived from an EMBL/GenBank/DDBJ whole genome shotgun (WGS) entry which is preliminary data.</text>
</comment>
<name>A0AA38X0D4_9EURO</name>
<feature type="signal peptide" evidence="2">
    <location>
        <begin position="1"/>
        <end position="17"/>
    </location>
</feature>
<dbReference type="GO" id="GO:0016788">
    <property type="term" value="F:hydrolase activity, acting on ester bonds"/>
    <property type="evidence" value="ECO:0007669"/>
    <property type="project" value="InterPro"/>
</dbReference>
<evidence type="ECO:0000313" key="4">
    <source>
        <dbReference type="Proteomes" id="UP001172673"/>
    </source>
</evidence>
<keyword evidence="1" id="KW-0378">Hydrolase</keyword>
<sequence length="327" mass="34847">MHSRTILVLSLAGSALALVARPAPVLARASYPFTQLVAFGDEFSDNGNGSYAHGVTGNPALVYGFGTWTNGPVAVSYLTDLFGVPLIDYAYGGCCGGGSAGATIDSAYTTPDAGAPSIKDQIANYTSSGSRGAASSLFFIWAGQNDLSKHTDAFWLGDPHNTDFANNFASITAANVQSLIKLGARNIVVANIYPKHLAPVTKKYLCGSNPDCVTTWGKVIQQANSALQSKLSLMNTNGAKIVYYDSFEFLTNLMSNAAANGFSQSLNYYCDGDSSDPNCKWAECWDSKTYTLPAPGFFWVNFVQATTKVYQLMATDMKITIGQALKL</sequence>
<accession>A0AA38X0D4</accession>
<organism evidence="3 4">
    <name type="scientific">Cladophialophora chaetospira</name>
    <dbReference type="NCBI Taxonomy" id="386627"/>
    <lineage>
        <taxon>Eukaryota</taxon>
        <taxon>Fungi</taxon>
        <taxon>Dikarya</taxon>
        <taxon>Ascomycota</taxon>
        <taxon>Pezizomycotina</taxon>
        <taxon>Eurotiomycetes</taxon>
        <taxon>Chaetothyriomycetidae</taxon>
        <taxon>Chaetothyriales</taxon>
        <taxon>Herpotrichiellaceae</taxon>
        <taxon>Cladophialophora</taxon>
    </lineage>
</organism>
<dbReference type="PANTHER" id="PTHR45648">
    <property type="entry name" value="GDSL LIPASE/ACYLHYDROLASE FAMILY PROTEIN (AFU_ORTHOLOGUE AFUA_4G14700)"/>
    <property type="match status" value="1"/>
</dbReference>
<keyword evidence="2" id="KW-0732">Signal</keyword>
<keyword evidence="4" id="KW-1185">Reference proteome</keyword>
<evidence type="ECO:0000256" key="2">
    <source>
        <dbReference type="SAM" id="SignalP"/>
    </source>
</evidence>
<dbReference type="Gene3D" id="3.40.50.1110">
    <property type="entry name" value="SGNH hydrolase"/>
    <property type="match status" value="1"/>
</dbReference>